<sequence>MSSGWEWREIQTPSAQSQPVRVHLLQLLIPFMGAGLLYLWGRVLFGSVVAGIGLFLLLLKFRAPYTYESILTLLSALGRWLGKVMSYAALTLVYGLVFTPVALLARLLRRDALALVRQPSASTYWSDIPPRDPTHLFARPFLAEARQGERDAGSRKIWRVGKALYRTALTLFFLNFALVYFYQSVRDVLKQDPLDPRSQLAVYKNDGWAKDYFKEFAETSVQIYKPFIGWVRKDYQGRYINIKNGLRQGYHPSLGSRPALRLYAFGGSTMWGTGARDDYTIPSYLARLAEQEGLRLEAQNFGEMAFVSWQNVLRLAELCAEGQVPAFVVFYDGANDVFAKIQTPSLKRVHHNFSDWQKWIEQHDSAQDWLQEHSLLHIVGRSLGHGLQERRARETELSTDPERVQQLARDIVMVYGENVELVRKLAAVYGFKVWFFWQPVVFTKNTPTEIERAYERRQGKLMADIYRAATEEIRSHRFVIDLSKSFDDYKQTIYIDWAHITETGNQMIARNMYGYIRPTLHAFAHPSRPMRQTNEHRRN</sequence>
<dbReference type="Proteomes" id="UP000769766">
    <property type="component" value="Unassembled WGS sequence"/>
</dbReference>
<dbReference type="SUPFAM" id="SSF52266">
    <property type="entry name" value="SGNH hydrolase"/>
    <property type="match status" value="1"/>
</dbReference>
<reference evidence="2" key="1">
    <citation type="submission" date="2020-07" db="EMBL/GenBank/DDBJ databases">
        <title>Huge and variable diversity of episymbiotic CPR bacteria and DPANN archaea in groundwater ecosystems.</title>
        <authorList>
            <person name="He C.Y."/>
            <person name="Keren R."/>
            <person name="Whittaker M."/>
            <person name="Farag I.F."/>
            <person name="Doudna J."/>
            <person name="Cate J.H.D."/>
            <person name="Banfield J.F."/>
        </authorList>
    </citation>
    <scope>NUCLEOTIDE SEQUENCE</scope>
    <source>
        <strain evidence="2">NC_groundwater_672_Ag_B-0.1um_62_36</strain>
    </source>
</reference>
<evidence type="ECO:0008006" key="4">
    <source>
        <dbReference type="Google" id="ProtNLM"/>
    </source>
</evidence>
<feature type="transmembrane region" description="Helical" evidence="1">
    <location>
        <begin position="163"/>
        <end position="182"/>
    </location>
</feature>
<accession>A0A932CPF5</accession>
<evidence type="ECO:0000256" key="1">
    <source>
        <dbReference type="SAM" id="Phobius"/>
    </source>
</evidence>
<keyword evidence="1" id="KW-1133">Transmembrane helix</keyword>
<evidence type="ECO:0000313" key="2">
    <source>
        <dbReference type="EMBL" id="MBI2876887.1"/>
    </source>
</evidence>
<feature type="transmembrane region" description="Helical" evidence="1">
    <location>
        <begin position="87"/>
        <end position="108"/>
    </location>
</feature>
<keyword evidence="1" id="KW-0812">Transmembrane</keyword>
<evidence type="ECO:0000313" key="3">
    <source>
        <dbReference type="Proteomes" id="UP000769766"/>
    </source>
</evidence>
<gene>
    <name evidence="2" type="ORF">HYY20_08400</name>
</gene>
<comment type="caution">
    <text evidence="2">The sequence shown here is derived from an EMBL/GenBank/DDBJ whole genome shotgun (WGS) entry which is preliminary data.</text>
</comment>
<feature type="transmembrane region" description="Helical" evidence="1">
    <location>
        <begin position="37"/>
        <end position="58"/>
    </location>
</feature>
<dbReference type="Gene3D" id="3.40.50.1110">
    <property type="entry name" value="SGNH hydrolase"/>
    <property type="match status" value="1"/>
</dbReference>
<name>A0A932CPF5_UNCTE</name>
<dbReference type="EMBL" id="JACPRF010000253">
    <property type="protein sequence ID" value="MBI2876887.1"/>
    <property type="molecule type" value="Genomic_DNA"/>
</dbReference>
<dbReference type="InterPro" id="IPR036514">
    <property type="entry name" value="SGNH_hydro_sf"/>
</dbReference>
<proteinExistence type="predicted"/>
<dbReference type="AlphaFoldDB" id="A0A932CPF5"/>
<protein>
    <recommendedName>
        <fullName evidence="4">SGNH hydrolase-type esterase domain-containing protein</fullName>
    </recommendedName>
</protein>
<organism evidence="2 3">
    <name type="scientific">Tectimicrobiota bacterium</name>
    <dbReference type="NCBI Taxonomy" id="2528274"/>
    <lineage>
        <taxon>Bacteria</taxon>
        <taxon>Pseudomonadati</taxon>
        <taxon>Nitrospinota/Tectimicrobiota group</taxon>
        <taxon>Candidatus Tectimicrobiota</taxon>
    </lineage>
</organism>
<keyword evidence="1" id="KW-0472">Membrane</keyword>
<dbReference type="GO" id="GO:0016788">
    <property type="term" value="F:hydrolase activity, acting on ester bonds"/>
    <property type="evidence" value="ECO:0007669"/>
    <property type="project" value="UniProtKB-ARBA"/>
</dbReference>